<dbReference type="EMBL" id="QCZI01000004">
    <property type="protein sequence ID" value="PWA06112.1"/>
    <property type="molecule type" value="Genomic_DNA"/>
</dbReference>
<dbReference type="Proteomes" id="UP000245449">
    <property type="component" value="Unassembled WGS sequence"/>
</dbReference>
<reference evidence="1 2" key="1">
    <citation type="submission" date="2018-04" db="EMBL/GenBank/DDBJ databases">
        <title>Flavobacterium sp. nov., isolated from glacier ice.</title>
        <authorList>
            <person name="Liu Q."/>
            <person name="Xin Y.-H."/>
        </authorList>
    </citation>
    <scope>NUCLEOTIDE SEQUENCE [LARGE SCALE GENOMIC DNA]</scope>
    <source>
        <strain evidence="1 2">RB1R5</strain>
    </source>
</reference>
<keyword evidence="2" id="KW-1185">Reference proteome</keyword>
<dbReference type="AlphaFoldDB" id="A0A2U1JLU1"/>
<gene>
    <name evidence="1" type="ORF">DB895_04205</name>
</gene>
<name>A0A2U1JLU1_9FLAO</name>
<accession>A0A2U1JLU1</accession>
<comment type="caution">
    <text evidence="1">The sequence shown here is derived from an EMBL/GenBank/DDBJ whole genome shotgun (WGS) entry which is preliminary data.</text>
</comment>
<organism evidence="1 2">
    <name type="scientific">Flavobacterium psychrotolerans</name>
    <dbReference type="NCBI Taxonomy" id="2169410"/>
    <lineage>
        <taxon>Bacteria</taxon>
        <taxon>Pseudomonadati</taxon>
        <taxon>Bacteroidota</taxon>
        <taxon>Flavobacteriia</taxon>
        <taxon>Flavobacteriales</taxon>
        <taxon>Flavobacteriaceae</taxon>
        <taxon>Flavobacterium</taxon>
    </lineage>
</organism>
<dbReference type="OrthoDB" id="1375620at2"/>
<sequence>MVYTRKIVGIIGLWLMLLLAFNVNRVVDVKIQQLHSSSLYTEDQIGSSAFMQPQANPSIILINKVNDYICIKWLGEFLDKIQNTNQLNPYKSHASQDINRCEMVSLLLFPFHIFW</sequence>
<evidence type="ECO:0000313" key="1">
    <source>
        <dbReference type="EMBL" id="PWA06112.1"/>
    </source>
</evidence>
<protein>
    <submittedName>
        <fullName evidence="1">Uncharacterized protein</fullName>
    </submittedName>
</protein>
<proteinExistence type="predicted"/>
<evidence type="ECO:0000313" key="2">
    <source>
        <dbReference type="Proteomes" id="UP000245449"/>
    </source>
</evidence>
<dbReference type="RefSeq" id="WP_116724116.1">
    <property type="nucleotide sequence ID" value="NZ_QCZI01000004.1"/>
</dbReference>